<evidence type="ECO:0000256" key="2">
    <source>
        <dbReference type="ARBA" id="ARBA00004725"/>
    </source>
</evidence>
<comment type="cofactor">
    <cofactor evidence="11">
        <name>FMN</name>
        <dbReference type="ChEBI" id="CHEBI:58210"/>
    </cofactor>
    <text evidence="11">Binds 1 FMN per subunit.</text>
</comment>
<accession>A0A653AAR6</accession>
<dbReference type="InterPro" id="IPR033888">
    <property type="entry name" value="DHOD_1B"/>
</dbReference>
<comment type="subunit">
    <text evidence="4">Heterotetramer of 2 PyrK and 2 PyrD type B subunits.</text>
</comment>
<dbReference type="AlphaFoldDB" id="A0A653AAR6"/>
<dbReference type="PROSITE" id="PS00911">
    <property type="entry name" value="DHODEHASE_1"/>
    <property type="match status" value="1"/>
</dbReference>
<evidence type="ECO:0000256" key="5">
    <source>
        <dbReference type="ARBA" id="ARBA00022490"/>
    </source>
</evidence>
<dbReference type="InterPro" id="IPR024920">
    <property type="entry name" value="Dihydroorotate_DH_1"/>
</dbReference>
<dbReference type="PIRSF" id="PIRSF000164">
    <property type="entry name" value="DHO_oxidase"/>
    <property type="match status" value="1"/>
</dbReference>
<evidence type="ECO:0000259" key="12">
    <source>
        <dbReference type="Pfam" id="PF01180"/>
    </source>
</evidence>
<dbReference type="SUPFAM" id="SSF51395">
    <property type="entry name" value="FMN-linked oxidoreductases"/>
    <property type="match status" value="1"/>
</dbReference>
<sequence length="307" mass="31778">MGAEPVDMRVSLGPLQLKNPVVAASGTYGYGEEYAELVDPSLLGGIVVKGLSLKPREGNPPPRVVETPCGMLNAIGLANCGLDRFLAEKVPLLEALDTTVIVNIYGHRSAEYGALAKALRGVDAVDALEVNISCPNVECGGLAFGTDPLAAAKVTESVVRHADKPVIVKLSPNVTDIRVIARAVEAAGADALSLINTLTGMAVDVGTRRPLLGNVSGGLSGPAIKPVALYMLYQTVRAVHIPVMGMGGIMGARDALEFLITGATALQVGTAHFVDPRASIEIVAGIELYCRDHGIGRVADISGTLAV</sequence>
<feature type="binding site" evidence="11">
    <location>
        <begin position="196"/>
        <end position="197"/>
    </location>
    <ligand>
        <name>substrate</name>
    </ligand>
</feature>
<dbReference type="FunFam" id="3.20.20.70:FF:000027">
    <property type="entry name" value="Dihydropyrimidine dehydrogenase [NADP(+)]"/>
    <property type="match status" value="1"/>
</dbReference>
<feature type="binding site" evidence="11">
    <location>
        <position position="221"/>
    </location>
    <ligand>
        <name>FMN</name>
        <dbReference type="ChEBI" id="CHEBI:58210"/>
    </ligand>
</feature>
<dbReference type="NCBIfam" id="NF005574">
    <property type="entry name" value="PRK07259.1"/>
    <property type="match status" value="1"/>
</dbReference>
<dbReference type="GO" id="GO:0005737">
    <property type="term" value="C:cytoplasm"/>
    <property type="evidence" value="ECO:0007669"/>
    <property type="project" value="UniProtKB-SubCell"/>
</dbReference>
<proteinExistence type="inferred from homology"/>
<dbReference type="EMBL" id="UPXX01000029">
    <property type="protein sequence ID" value="VBB45161.1"/>
    <property type="molecule type" value="Genomic_DNA"/>
</dbReference>
<evidence type="ECO:0000256" key="8">
    <source>
        <dbReference type="ARBA" id="ARBA00022975"/>
    </source>
</evidence>
<dbReference type="InterPro" id="IPR049622">
    <property type="entry name" value="Dihydroorotate_DH_I"/>
</dbReference>
<keyword evidence="10" id="KW-0520">NAD</keyword>
<feature type="binding site" evidence="11">
    <location>
        <position position="131"/>
    </location>
    <ligand>
        <name>substrate</name>
    </ligand>
</feature>
<dbReference type="GO" id="GO:0004152">
    <property type="term" value="F:dihydroorotate dehydrogenase activity"/>
    <property type="evidence" value="ECO:0007669"/>
    <property type="project" value="UniProtKB-UniRule"/>
</dbReference>
<evidence type="ECO:0000256" key="11">
    <source>
        <dbReference type="HAMAP-Rule" id="MF_00224"/>
    </source>
</evidence>
<evidence type="ECO:0000313" key="13">
    <source>
        <dbReference type="EMBL" id="VBB45161.1"/>
    </source>
</evidence>
<dbReference type="GO" id="GO:0006207">
    <property type="term" value="P:'de novo' pyrimidine nucleobase biosynthetic process"/>
    <property type="evidence" value="ECO:0007669"/>
    <property type="project" value="InterPro"/>
</dbReference>
<evidence type="ECO:0000256" key="4">
    <source>
        <dbReference type="ARBA" id="ARBA00011669"/>
    </source>
</evidence>
<evidence type="ECO:0000256" key="10">
    <source>
        <dbReference type="ARBA" id="ARBA00023027"/>
    </source>
</evidence>
<dbReference type="InterPro" id="IPR050074">
    <property type="entry name" value="DHO_dehydrogenase"/>
</dbReference>
<dbReference type="InterPro" id="IPR012135">
    <property type="entry name" value="Dihydroorotate_DH_1_2"/>
</dbReference>
<feature type="binding site" evidence="11">
    <location>
        <position position="131"/>
    </location>
    <ligand>
        <name>FMN</name>
        <dbReference type="ChEBI" id="CHEBI:58210"/>
    </ligand>
</feature>
<comment type="pathway">
    <text evidence="2 11">Pyrimidine metabolism; UMP biosynthesis via de novo pathway.</text>
</comment>
<feature type="binding site" evidence="11">
    <location>
        <begin position="247"/>
        <end position="248"/>
    </location>
    <ligand>
        <name>FMN</name>
        <dbReference type="ChEBI" id="CHEBI:58210"/>
    </ligand>
</feature>
<feature type="binding site" evidence="11">
    <location>
        <position position="195"/>
    </location>
    <ligand>
        <name>FMN</name>
        <dbReference type="ChEBI" id="CHEBI:58210"/>
    </ligand>
</feature>
<feature type="binding site" evidence="11">
    <location>
        <begin position="73"/>
        <end position="77"/>
    </location>
    <ligand>
        <name>substrate</name>
    </ligand>
</feature>
<evidence type="ECO:0000256" key="7">
    <source>
        <dbReference type="ARBA" id="ARBA00022643"/>
    </source>
</evidence>
<dbReference type="PROSITE" id="PS00912">
    <property type="entry name" value="DHODEHASE_2"/>
    <property type="match status" value="1"/>
</dbReference>
<keyword evidence="5 11" id="KW-0963">Cytoplasm</keyword>
<evidence type="ECO:0000256" key="6">
    <source>
        <dbReference type="ARBA" id="ARBA00022630"/>
    </source>
</evidence>
<reference evidence="13" key="1">
    <citation type="submission" date="2018-07" db="EMBL/GenBank/DDBJ databases">
        <authorList>
            <consortium name="Genoscope - CEA"/>
            <person name="William W."/>
        </authorList>
    </citation>
    <scope>NUCLEOTIDE SEQUENCE</scope>
    <source>
        <strain evidence="13">IK1</strain>
    </source>
</reference>
<dbReference type="PANTHER" id="PTHR48109:SF1">
    <property type="entry name" value="DIHYDROOROTATE DEHYDROGENASE (FUMARATE)"/>
    <property type="match status" value="1"/>
</dbReference>
<dbReference type="Pfam" id="PF01180">
    <property type="entry name" value="DHO_dh"/>
    <property type="match status" value="1"/>
</dbReference>
<dbReference type="GO" id="GO:0044205">
    <property type="term" value="P:'de novo' UMP biosynthetic process"/>
    <property type="evidence" value="ECO:0007669"/>
    <property type="project" value="UniProtKB-UniRule"/>
</dbReference>
<feature type="binding site" evidence="11">
    <location>
        <position position="169"/>
    </location>
    <ligand>
        <name>FMN</name>
        <dbReference type="ChEBI" id="CHEBI:58210"/>
    </ligand>
</feature>
<dbReference type="EC" id="1.3.-.-" evidence="11"/>
<feature type="binding site" evidence="11">
    <location>
        <position position="25"/>
    </location>
    <ligand>
        <name>FMN</name>
        <dbReference type="ChEBI" id="CHEBI:58210"/>
    </ligand>
</feature>
<feature type="binding site" evidence="11">
    <location>
        <begin position="49"/>
        <end position="50"/>
    </location>
    <ligand>
        <name>FMN</name>
        <dbReference type="ChEBI" id="CHEBI:58210"/>
    </ligand>
</feature>
<comment type="function">
    <text evidence="11">Catalyzes the conversion of dihydroorotate to orotate.</text>
</comment>
<dbReference type="PANTHER" id="PTHR48109">
    <property type="entry name" value="DIHYDROOROTATE DEHYDROGENASE (QUINONE), MITOCHONDRIAL-RELATED"/>
    <property type="match status" value="1"/>
</dbReference>
<dbReference type="NCBIfam" id="TIGR01037">
    <property type="entry name" value="pyrD_sub1_fam"/>
    <property type="match status" value="1"/>
</dbReference>
<evidence type="ECO:0000256" key="3">
    <source>
        <dbReference type="ARBA" id="ARBA00008008"/>
    </source>
</evidence>
<keyword evidence="6 11" id="KW-0285">Flavoprotein</keyword>
<feature type="domain" description="Dihydroorotate dehydrogenase catalytic" evidence="12">
    <location>
        <begin position="14"/>
        <end position="287"/>
    </location>
</feature>
<feature type="binding site" evidence="11">
    <location>
        <position position="103"/>
    </location>
    <ligand>
        <name>FMN</name>
        <dbReference type="ChEBI" id="CHEBI:58210"/>
    </ligand>
</feature>
<organism evidence="13">
    <name type="scientific">Uncultured Desulfatiglans sp</name>
    <dbReference type="NCBI Taxonomy" id="1748965"/>
    <lineage>
        <taxon>Bacteria</taxon>
        <taxon>Pseudomonadati</taxon>
        <taxon>Thermodesulfobacteriota</taxon>
        <taxon>Desulfobacteria</taxon>
        <taxon>Desulfatiglandales</taxon>
        <taxon>Desulfatiglandaceae</taxon>
        <taxon>Desulfatiglans</taxon>
        <taxon>environmental samples</taxon>
    </lineage>
</organism>
<keyword evidence="9 11" id="KW-0560">Oxidoreductase</keyword>
<dbReference type="InterPro" id="IPR001295">
    <property type="entry name" value="Dihydroorotate_DH_CS"/>
</dbReference>
<dbReference type="InterPro" id="IPR013785">
    <property type="entry name" value="Aldolase_TIM"/>
</dbReference>
<comment type="catalytic activity">
    <reaction evidence="11">
        <text>(S)-dihydroorotate + A = orotate + AH2</text>
        <dbReference type="Rhea" id="RHEA:18073"/>
        <dbReference type="ChEBI" id="CHEBI:13193"/>
        <dbReference type="ChEBI" id="CHEBI:17499"/>
        <dbReference type="ChEBI" id="CHEBI:30839"/>
        <dbReference type="ChEBI" id="CHEBI:30864"/>
    </reaction>
</comment>
<comment type="similarity">
    <text evidence="3 11">Belongs to the dihydroorotate dehydrogenase family. Type 1 subfamily.</text>
</comment>
<protein>
    <recommendedName>
        <fullName evidence="11">Dihydroorotate dehydrogenase</fullName>
        <shortName evidence="11">DHOD</shortName>
        <shortName evidence="11">DHODase</shortName>
        <shortName evidence="11">DHOdehase</shortName>
        <ecNumber evidence="11">1.3.-.-</ecNumber>
    </recommendedName>
</protein>
<evidence type="ECO:0000256" key="9">
    <source>
        <dbReference type="ARBA" id="ARBA00023002"/>
    </source>
</evidence>
<feature type="binding site" evidence="11">
    <location>
        <position position="49"/>
    </location>
    <ligand>
        <name>substrate</name>
    </ligand>
</feature>
<comment type="subcellular location">
    <subcellularLocation>
        <location evidence="1 11">Cytoplasm</location>
    </subcellularLocation>
</comment>
<dbReference type="InterPro" id="IPR005720">
    <property type="entry name" value="Dihydroorotate_DH_cat"/>
</dbReference>
<feature type="active site" description="Nucleophile" evidence="11">
    <location>
        <position position="134"/>
    </location>
</feature>
<gene>
    <name evidence="11 13" type="primary">pyrD</name>
    <name evidence="13" type="ORF">TRIP_B350230</name>
</gene>
<feature type="binding site" evidence="11">
    <location>
        <begin position="269"/>
        <end position="270"/>
    </location>
    <ligand>
        <name>FMN</name>
        <dbReference type="ChEBI" id="CHEBI:58210"/>
    </ligand>
</feature>
<dbReference type="CDD" id="cd04740">
    <property type="entry name" value="DHOD_1B_like"/>
    <property type="match status" value="1"/>
</dbReference>
<keyword evidence="8 11" id="KW-0665">Pyrimidine biosynthesis</keyword>
<name>A0A653AAR6_UNCDX</name>
<dbReference type="Gene3D" id="3.20.20.70">
    <property type="entry name" value="Aldolase class I"/>
    <property type="match status" value="1"/>
</dbReference>
<evidence type="ECO:0000256" key="1">
    <source>
        <dbReference type="ARBA" id="ARBA00004496"/>
    </source>
</evidence>
<dbReference type="UniPathway" id="UPA00070"/>
<dbReference type="HAMAP" id="MF_00224">
    <property type="entry name" value="DHO_dh_type1"/>
    <property type="match status" value="1"/>
</dbReference>
<keyword evidence="7 11" id="KW-0288">FMN</keyword>